<sequence length="78" mass="9224">MKPLDNVFYSSIKNRKEFVWMTKRGELFLVTDRIRHIVKKDLISSSIVSMALMPKAFFWKEFKQYSGIFLGCKMLGEL</sequence>
<proteinExistence type="predicted"/>
<protein>
    <submittedName>
        <fullName evidence="1">Uncharacterized protein</fullName>
    </submittedName>
</protein>
<evidence type="ECO:0000313" key="1">
    <source>
        <dbReference type="EMBL" id="CAB4152898.1"/>
    </source>
</evidence>
<organism evidence="1">
    <name type="scientific">uncultured Caudovirales phage</name>
    <dbReference type="NCBI Taxonomy" id="2100421"/>
    <lineage>
        <taxon>Viruses</taxon>
        <taxon>Duplodnaviria</taxon>
        <taxon>Heunggongvirae</taxon>
        <taxon>Uroviricota</taxon>
        <taxon>Caudoviricetes</taxon>
        <taxon>Peduoviridae</taxon>
        <taxon>Maltschvirus</taxon>
        <taxon>Maltschvirus maltsch</taxon>
    </lineage>
</organism>
<accession>A0A6J5N2C2</accession>
<gene>
    <name evidence="1" type="ORF">UFOVP610_33</name>
</gene>
<name>A0A6J5N2C2_9CAUD</name>
<reference evidence="1" key="1">
    <citation type="submission" date="2020-04" db="EMBL/GenBank/DDBJ databases">
        <authorList>
            <person name="Chiriac C."/>
            <person name="Salcher M."/>
            <person name="Ghai R."/>
            <person name="Kavagutti S V."/>
        </authorList>
    </citation>
    <scope>NUCLEOTIDE SEQUENCE</scope>
</reference>
<dbReference type="EMBL" id="LR796582">
    <property type="protein sequence ID" value="CAB4152898.1"/>
    <property type="molecule type" value="Genomic_DNA"/>
</dbReference>